<dbReference type="EMBL" id="JACXVP010000002">
    <property type="protein sequence ID" value="KAG5623732.1"/>
    <property type="molecule type" value="Genomic_DNA"/>
</dbReference>
<protein>
    <submittedName>
        <fullName evidence="1">Uncharacterized protein</fullName>
    </submittedName>
</protein>
<name>A0A9J6AHE3_SOLCO</name>
<dbReference type="Proteomes" id="UP000824120">
    <property type="component" value="Chromosome 2"/>
</dbReference>
<keyword evidence="2" id="KW-1185">Reference proteome</keyword>
<reference evidence="1 2" key="1">
    <citation type="submission" date="2020-09" db="EMBL/GenBank/DDBJ databases">
        <title>De no assembly of potato wild relative species, Solanum commersonii.</title>
        <authorList>
            <person name="Cho K."/>
        </authorList>
    </citation>
    <scope>NUCLEOTIDE SEQUENCE [LARGE SCALE GENOMIC DNA]</scope>
    <source>
        <strain evidence="1">LZ3.2</strain>
        <tissue evidence="1">Leaf</tissue>
    </source>
</reference>
<dbReference type="PANTHER" id="PTHR34222:SF97">
    <property type="entry name" value="CATALYTIC REGION, PUTATIVE-RELATED"/>
    <property type="match status" value="1"/>
</dbReference>
<evidence type="ECO:0000313" key="1">
    <source>
        <dbReference type="EMBL" id="KAG5623732.1"/>
    </source>
</evidence>
<dbReference type="AlphaFoldDB" id="A0A9J6AHE3"/>
<evidence type="ECO:0000313" key="2">
    <source>
        <dbReference type="Proteomes" id="UP000824120"/>
    </source>
</evidence>
<dbReference type="OrthoDB" id="1303504at2759"/>
<organism evidence="1 2">
    <name type="scientific">Solanum commersonii</name>
    <name type="common">Commerson's wild potato</name>
    <name type="synonym">Commerson's nightshade</name>
    <dbReference type="NCBI Taxonomy" id="4109"/>
    <lineage>
        <taxon>Eukaryota</taxon>
        <taxon>Viridiplantae</taxon>
        <taxon>Streptophyta</taxon>
        <taxon>Embryophyta</taxon>
        <taxon>Tracheophyta</taxon>
        <taxon>Spermatophyta</taxon>
        <taxon>Magnoliopsida</taxon>
        <taxon>eudicotyledons</taxon>
        <taxon>Gunneridae</taxon>
        <taxon>Pentapetalae</taxon>
        <taxon>asterids</taxon>
        <taxon>lamiids</taxon>
        <taxon>Solanales</taxon>
        <taxon>Solanaceae</taxon>
        <taxon>Solanoideae</taxon>
        <taxon>Solaneae</taxon>
        <taxon>Solanum</taxon>
    </lineage>
</organism>
<gene>
    <name evidence="1" type="ORF">H5410_008950</name>
</gene>
<comment type="caution">
    <text evidence="1">The sequence shown here is derived from an EMBL/GenBank/DDBJ whole genome shotgun (WGS) entry which is preliminary data.</text>
</comment>
<sequence>MYYGNGKTMMHPGNRQGNFNYSGNTDSMVLYTGRGGYTNTRNNNYNNPKQKKNGNLFCDYCKLNGHTKDICYRFIGYPANWKYKKKFGPGTNVMSARKGMANHVYAENSIGDVFGPIGTGHGLVYSGQRSTDGSGAYAMHPRQGEWPQTLAAQPTFTHNQYNQILQKINKEEPVENMANAAGTSNTILSVRDKHMFMTMPDVHKWQAD</sequence>
<proteinExistence type="predicted"/>
<dbReference type="PANTHER" id="PTHR34222">
    <property type="entry name" value="GAG_PRE-INTEGRS DOMAIN-CONTAINING PROTEIN"/>
    <property type="match status" value="1"/>
</dbReference>
<accession>A0A9J6AHE3</accession>